<protein>
    <submittedName>
        <fullName evidence="1">Uncharacterized protein</fullName>
    </submittedName>
</protein>
<keyword evidence="2" id="KW-1185">Reference proteome</keyword>
<reference evidence="1 2" key="1">
    <citation type="submission" date="2021-06" db="EMBL/GenBank/DDBJ databases">
        <title>Caerostris darwini draft genome.</title>
        <authorList>
            <person name="Kono N."/>
            <person name="Arakawa K."/>
        </authorList>
    </citation>
    <scope>NUCLEOTIDE SEQUENCE [LARGE SCALE GENOMIC DNA]</scope>
</reference>
<accession>A0AAV4RHX2</accession>
<comment type="caution">
    <text evidence="1">The sequence shown here is derived from an EMBL/GenBank/DDBJ whole genome shotgun (WGS) entry which is preliminary data.</text>
</comment>
<dbReference type="EMBL" id="BPLQ01006326">
    <property type="protein sequence ID" value="GIY21589.1"/>
    <property type="molecule type" value="Genomic_DNA"/>
</dbReference>
<gene>
    <name evidence="1" type="ORF">CDAR_169921</name>
</gene>
<evidence type="ECO:0000313" key="1">
    <source>
        <dbReference type="EMBL" id="GIY21589.1"/>
    </source>
</evidence>
<name>A0AAV4RHX2_9ARAC</name>
<organism evidence="1 2">
    <name type="scientific">Caerostris darwini</name>
    <dbReference type="NCBI Taxonomy" id="1538125"/>
    <lineage>
        <taxon>Eukaryota</taxon>
        <taxon>Metazoa</taxon>
        <taxon>Ecdysozoa</taxon>
        <taxon>Arthropoda</taxon>
        <taxon>Chelicerata</taxon>
        <taxon>Arachnida</taxon>
        <taxon>Araneae</taxon>
        <taxon>Araneomorphae</taxon>
        <taxon>Entelegynae</taxon>
        <taxon>Araneoidea</taxon>
        <taxon>Araneidae</taxon>
        <taxon>Caerostris</taxon>
    </lineage>
</organism>
<dbReference type="AlphaFoldDB" id="A0AAV4RHX2"/>
<proteinExistence type="predicted"/>
<sequence length="187" mass="21006">MKEGRNNILLTDTDRNKHTSISPYCLSFVCRPADETSHSKHPKTALILQFPQLMFFARMTAKLLDCTLKSSNRVLSSQKRFNTFRTSISPFCRSFVGPPANETSHSNHPKTDLSCRFQTNALHAPDRGHNDSATFFSGRSREIYTGIPTRTSFRKLIAITLNNPRNCARDAFGGNGDYDCDRLIASA</sequence>
<dbReference type="Proteomes" id="UP001054837">
    <property type="component" value="Unassembled WGS sequence"/>
</dbReference>
<evidence type="ECO:0000313" key="2">
    <source>
        <dbReference type="Proteomes" id="UP001054837"/>
    </source>
</evidence>